<protein>
    <recommendedName>
        <fullName evidence="4">General secretion pathway protein GspK</fullName>
    </recommendedName>
</protein>
<dbReference type="RefSeq" id="WP_348864884.1">
    <property type="nucleotide sequence ID" value="NZ_JBEAAL010000058.1"/>
</dbReference>
<gene>
    <name evidence="2" type="ORF">ABK249_33250</name>
</gene>
<feature type="transmembrane region" description="Helical" evidence="1">
    <location>
        <begin position="16"/>
        <end position="38"/>
    </location>
</feature>
<evidence type="ECO:0008006" key="4">
    <source>
        <dbReference type="Google" id="ProtNLM"/>
    </source>
</evidence>
<comment type="caution">
    <text evidence="2">The sequence shown here is derived from an EMBL/GenBank/DDBJ whole genome shotgun (WGS) entry which is preliminary data.</text>
</comment>
<keyword evidence="1" id="KW-0812">Transmembrane</keyword>
<accession>A0ABV0MD04</accession>
<sequence>MEPRIEASQSRGEGGFALLAVLGFMLLFAMVLMPFAAASRVKALSTSYEYDRTRLGYAAEALNGYLAWRLGDDARWRQQAEQGEFLSLDCLIDHAAARISIVPHARLINLNTAEEPLLREGFQNAGLSGHDAQTIASLVMQFRSPRVTDGETATGVAAGLKHAPFEDLSELHDFDRLLDISVIELGRVFSVNSGRAILSKSIESLGPSLNYTIETVLFDRDSSAGDAAIFLAGNQGRRSKRIASIDIDAKPERPLRARGCEAVLGHDVVQLLGEVLT</sequence>
<dbReference type="Proteomes" id="UP001496627">
    <property type="component" value="Unassembled WGS sequence"/>
</dbReference>
<reference evidence="2 3" key="1">
    <citation type="submission" date="2024-05" db="EMBL/GenBank/DDBJ databases">
        <title>Neorhizobium sp. Rsf11, a plant growth promoting and heavy metal resistant PAH-degrader.</title>
        <authorList>
            <person name="Golubev S.N."/>
            <person name="Muratova A.Y."/>
            <person name="Markelova M.I."/>
        </authorList>
    </citation>
    <scope>NUCLEOTIDE SEQUENCE [LARGE SCALE GENOMIC DNA]</scope>
    <source>
        <strain evidence="2 3">Rsf11</strain>
    </source>
</reference>
<evidence type="ECO:0000313" key="3">
    <source>
        <dbReference type="Proteomes" id="UP001496627"/>
    </source>
</evidence>
<evidence type="ECO:0000256" key="1">
    <source>
        <dbReference type="SAM" id="Phobius"/>
    </source>
</evidence>
<keyword evidence="1" id="KW-0472">Membrane</keyword>
<name>A0ABV0MD04_9HYPH</name>
<keyword evidence="3" id="KW-1185">Reference proteome</keyword>
<evidence type="ECO:0000313" key="2">
    <source>
        <dbReference type="EMBL" id="MEQ1409771.1"/>
    </source>
</evidence>
<organism evidence="2 3">
    <name type="scientific">Neorhizobium phenanthreniclasticum</name>
    <dbReference type="NCBI Taxonomy" id="3157917"/>
    <lineage>
        <taxon>Bacteria</taxon>
        <taxon>Pseudomonadati</taxon>
        <taxon>Pseudomonadota</taxon>
        <taxon>Alphaproteobacteria</taxon>
        <taxon>Hyphomicrobiales</taxon>
        <taxon>Rhizobiaceae</taxon>
        <taxon>Rhizobium/Agrobacterium group</taxon>
        <taxon>Neorhizobium</taxon>
    </lineage>
</organism>
<keyword evidence="1" id="KW-1133">Transmembrane helix</keyword>
<dbReference type="EMBL" id="JBEAAL010000058">
    <property type="protein sequence ID" value="MEQ1409771.1"/>
    <property type="molecule type" value="Genomic_DNA"/>
</dbReference>
<proteinExistence type="predicted"/>